<evidence type="ECO:0000259" key="2">
    <source>
        <dbReference type="PROSITE" id="PS51272"/>
    </source>
</evidence>
<evidence type="ECO:0000313" key="4">
    <source>
        <dbReference type="Proteomes" id="UP000219252"/>
    </source>
</evidence>
<feature type="domain" description="SLH" evidence="2">
    <location>
        <begin position="40"/>
        <end position="100"/>
    </location>
</feature>
<dbReference type="SUPFAM" id="SSF55797">
    <property type="entry name" value="PR-1-like"/>
    <property type="match status" value="1"/>
</dbReference>
<dbReference type="InterPro" id="IPR001119">
    <property type="entry name" value="SLH_dom"/>
</dbReference>
<dbReference type="AlphaFoldDB" id="A0A285TYY6"/>
<dbReference type="InterPro" id="IPR035940">
    <property type="entry name" value="CAP_sf"/>
</dbReference>
<feature type="signal peptide" evidence="1">
    <location>
        <begin position="1"/>
        <end position="25"/>
    </location>
</feature>
<dbReference type="Proteomes" id="UP000219252">
    <property type="component" value="Unassembled WGS sequence"/>
</dbReference>
<proteinExistence type="predicted"/>
<evidence type="ECO:0000256" key="1">
    <source>
        <dbReference type="SAM" id="SignalP"/>
    </source>
</evidence>
<dbReference type="Pfam" id="PF00188">
    <property type="entry name" value="CAP"/>
    <property type="match status" value="1"/>
</dbReference>
<dbReference type="CDD" id="cd05379">
    <property type="entry name" value="CAP_bacterial"/>
    <property type="match status" value="1"/>
</dbReference>
<feature type="domain" description="SLH" evidence="2">
    <location>
        <begin position="160"/>
        <end position="223"/>
    </location>
</feature>
<feature type="domain" description="SLH" evidence="2">
    <location>
        <begin position="101"/>
        <end position="159"/>
    </location>
</feature>
<organism evidence="3 4">
    <name type="scientific">Ureibacillus acetophenoni</name>
    <dbReference type="NCBI Taxonomy" id="614649"/>
    <lineage>
        <taxon>Bacteria</taxon>
        <taxon>Bacillati</taxon>
        <taxon>Bacillota</taxon>
        <taxon>Bacilli</taxon>
        <taxon>Bacillales</taxon>
        <taxon>Caryophanaceae</taxon>
        <taxon>Ureibacillus</taxon>
    </lineage>
</organism>
<reference evidence="4" key="1">
    <citation type="submission" date="2017-08" db="EMBL/GenBank/DDBJ databases">
        <authorList>
            <person name="Varghese N."/>
            <person name="Submissions S."/>
        </authorList>
    </citation>
    <scope>NUCLEOTIDE SEQUENCE [LARGE SCALE GENOMIC DNA]</scope>
    <source>
        <strain evidence="4">JC23</strain>
    </source>
</reference>
<dbReference type="InterPro" id="IPR014044">
    <property type="entry name" value="CAP_dom"/>
</dbReference>
<accession>A0A285TYY6</accession>
<dbReference type="PANTHER" id="PTHR31157:SF1">
    <property type="entry name" value="SCP DOMAIN-CONTAINING PROTEIN"/>
    <property type="match status" value="1"/>
</dbReference>
<keyword evidence="1" id="KW-0732">Signal</keyword>
<dbReference type="EMBL" id="OBQC01000001">
    <property type="protein sequence ID" value="SOC34894.1"/>
    <property type="molecule type" value="Genomic_DNA"/>
</dbReference>
<dbReference type="Pfam" id="PF00395">
    <property type="entry name" value="SLH"/>
    <property type="match status" value="3"/>
</dbReference>
<feature type="chain" id="PRO_5012222341" evidence="1">
    <location>
        <begin position="26"/>
        <end position="367"/>
    </location>
</feature>
<name>A0A285TYY6_9BACL</name>
<keyword evidence="4" id="KW-1185">Reference proteome</keyword>
<evidence type="ECO:0000313" key="3">
    <source>
        <dbReference type="EMBL" id="SOC34894.1"/>
    </source>
</evidence>
<dbReference type="RefSeq" id="WP_170949373.1">
    <property type="nucleotide sequence ID" value="NZ_OBQC01000001.1"/>
</dbReference>
<dbReference type="PANTHER" id="PTHR31157">
    <property type="entry name" value="SCP DOMAIN-CONTAINING PROTEIN"/>
    <property type="match status" value="1"/>
</dbReference>
<dbReference type="Gene3D" id="3.40.33.10">
    <property type="entry name" value="CAP"/>
    <property type="match status" value="1"/>
</dbReference>
<sequence length="367" mass="42274">MKKIGSSLFVVLFFVFQLCMINASAETKNDLCKQTNTSNEFELINDISLHFWGTNPILNVVNQGYMEVYEDGEFLPNEIITRGEAAKVITKVLGVSLDSEFQLIAEDVSTSHCYFNEIRKLAELGIIQNDDLIRPDEPLTRAEVAVLISRAFQVEVDQQNKSTFKDYKDSFWAKHTIESLADVDIIQGTSATTYSPNDHVTRAQLATFISRAQEFSHKVNHLEITYDYLSKEYISTKNEFINWADEVVHYVNIEREKFGVAPLELDMLLNQLAIIKAKDMVKRHYFEHKSPYYGYPWDLATLFDYEYTSLGENIARNFQAPKDVVDAWMESPSHRENMLRDSYTNIGVGITKDDNGNYYWVQMFSST</sequence>
<protein>
    <submittedName>
        <fullName evidence="3">S-layer family protein</fullName>
    </submittedName>
</protein>
<dbReference type="PROSITE" id="PS51272">
    <property type="entry name" value="SLH"/>
    <property type="match status" value="3"/>
</dbReference>
<gene>
    <name evidence="3" type="ORF">SAMN05877842_101150</name>
</gene>